<dbReference type="InterPro" id="IPR001173">
    <property type="entry name" value="Glyco_trans_2-like"/>
</dbReference>
<dbReference type="InterPro" id="IPR029044">
    <property type="entry name" value="Nucleotide-diphossugar_trans"/>
</dbReference>
<dbReference type="CDD" id="cd02511">
    <property type="entry name" value="Beta4Glucosyltransferase"/>
    <property type="match status" value="1"/>
</dbReference>
<evidence type="ECO:0000313" key="3">
    <source>
        <dbReference type="EMBL" id="KFF05882.1"/>
    </source>
</evidence>
<sequence>MSKRKIKLSVIILTYNEELYIEDAINSVSFADEIIVLDSYSNDTTAEIARRLGAKLIYRKFDNYCRQRNFAIEAATGEWILFLDADERVSTPLEFEILNSINSNTYDAYRIWFPHFFMDRFLFHYTDKVTRLIKNNDISFENEVHEKLILKSKPGLLKNHMIHYTYRGLFNFISKKDKYAWFQAKMSFEKGKKATLFLLFFKPLYRFFHTYFVKRVYLDGVPGLAAAAIDAYGVFSRYAKIILLEKQLE</sequence>
<dbReference type="RefSeq" id="WP_035683704.1">
    <property type="nucleotide sequence ID" value="NZ_JPRL01000001.1"/>
</dbReference>
<dbReference type="PANTHER" id="PTHR43630">
    <property type="entry name" value="POLY-BETA-1,6-N-ACETYL-D-GLUCOSAMINE SYNTHASE"/>
    <property type="match status" value="1"/>
</dbReference>
<dbReference type="Pfam" id="PF00535">
    <property type="entry name" value="Glycos_transf_2"/>
    <property type="match status" value="1"/>
</dbReference>
<dbReference type="AlphaFoldDB" id="A0A085ZN68"/>
<evidence type="ECO:0000259" key="2">
    <source>
        <dbReference type="Pfam" id="PF00535"/>
    </source>
</evidence>
<evidence type="ECO:0000313" key="4">
    <source>
        <dbReference type="Proteomes" id="UP000028715"/>
    </source>
</evidence>
<dbReference type="SUPFAM" id="SSF53448">
    <property type="entry name" value="Nucleotide-diphospho-sugar transferases"/>
    <property type="match status" value="1"/>
</dbReference>
<feature type="domain" description="Glycosyltransferase 2-like" evidence="2">
    <location>
        <begin position="9"/>
        <end position="140"/>
    </location>
</feature>
<accession>A0A085ZN68</accession>
<reference evidence="3 4" key="1">
    <citation type="submission" date="2014-07" db="EMBL/GenBank/DDBJ databases">
        <title>Genome of Flavobacterium reichenbachii LMG 25512.</title>
        <authorList>
            <person name="Stropko S.J."/>
            <person name="Pipes S.E."/>
            <person name="Newman J.D."/>
        </authorList>
    </citation>
    <scope>NUCLEOTIDE SEQUENCE [LARGE SCALE GENOMIC DNA]</scope>
    <source>
        <strain evidence="3 4">LMG 25512</strain>
    </source>
</reference>
<keyword evidence="4" id="KW-1185">Reference proteome</keyword>
<comment type="similarity">
    <text evidence="1">Belongs to the glycosyltransferase 2 family. WaaE/KdtX subfamily.</text>
</comment>
<proteinExistence type="inferred from homology"/>
<dbReference type="STRING" id="362418.IW19_10255"/>
<comment type="caution">
    <text evidence="3">The sequence shown here is derived from an EMBL/GenBank/DDBJ whole genome shotgun (WGS) entry which is preliminary data.</text>
</comment>
<dbReference type="PANTHER" id="PTHR43630:SF2">
    <property type="entry name" value="GLYCOSYLTRANSFERASE"/>
    <property type="match status" value="1"/>
</dbReference>
<dbReference type="OrthoDB" id="9815923at2"/>
<dbReference type="EMBL" id="JPRL01000001">
    <property type="protein sequence ID" value="KFF05882.1"/>
    <property type="molecule type" value="Genomic_DNA"/>
</dbReference>
<dbReference type="eggNOG" id="COG1216">
    <property type="taxonomic scope" value="Bacteria"/>
</dbReference>
<protein>
    <submittedName>
        <fullName evidence="3">Lipopolysaccharide biosynthesis protein</fullName>
    </submittedName>
</protein>
<dbReference type="Gene3D" id="3.90.550.10">
    <property type="entry name" value="Spore Coat Polysaccharide Biosynthesis Protein SpsA, Chain A"/>
    <property type="match status" value="1"/>
</dbReference>
<name>A0A085ZN68_9FLAO</name>
<dbReference type="Proteomes" id="UP000028715">
    <property type="component" value="Unassembled WGS sequence"/>
</dbReference>
<evidence type="ECO:0000256" key="1">
    <source>
        <dbReference type="ARBA" id="ARBA00038494"/>
    </source>
</evidence>
<organism evidence="3 4">
    <name type="scientific">Flavobacterium reichenbachii</name>
    <dbReference type="NCBI Taxonomy" id="362418"/>
    <lineage>
        <taxon>Bacteria</taxon>
        <taxon>Pseudomonadati</taxon>
        <taxon>Bacteroidota</taxon>
        <taxon>Flavobacteriia</taxon>
        <taxon>Flavobacteriales</taxon>
        <taxon>Flavobacteriaceae</taxon>
        <taxon>Flavobacterium</taxon>
    </lineage>
</organism>
<gene>
    <name evidence="3" type="ORF">IW19_10255</name>
</gene>